<evidence type="ECO:0000256" key="2">
    <source>
        <dbReference type="SAM" id="SignalP"/>
    </source>
</evidence>
<accession>A0ABP5EBZ3</accession>
<dbReference type="PROSITE" id="PS51257">
    <property type="entry name" value="PROKAR_LIPOPROTEIN"/>
    <property type="match status" value="1"/>
</dbReference>
<sequence length="209" mass="21157">MRYRMITIIAAAYAVTTVMAGCSGGPSPSAPPAPPSNTSSSARQLPYAGAPKVANPLPDSVLSGSPCDALTPAQVRDALGSEVPAKADTLAGIGPMCSWSNLDNGAVISVFFTVSSKDGLSGQYANVKPKAQVWKELPAIQGFPAVANVSPSGGNPKEFCEVNVGISDTATVDASLILSDSKKGKTDPCSVTPHVADAAISTLRQKAGA</sequence>
<organism evidence="3 4">
    <name type="scientific">Amycolatopsis minnesotensis</name>
    <dbReference type="NCBI Taxonomy" id="337894"/>
    <lineage>
        <taxon>Bacteria</taxon>
        <taxon>Bacillati</taxon>
        <taxon>Actinomycetota</taxon>
        <taxon>Actinomycetes</taxon>
        <taxon>Pseudonocardiales</taxon>
        <taxon>Pseudonocardiaceae</taxon>
        <taxon>Amycolatopsis</taxon>
    </lineage>
</organism>
<keyword evidence="4" id="KW-1185">Reference proteome</keyword>
<feature type="signal peptide" evidence="2">
    <location>
        <begin position="1"/>
        <end position="20"/>
    </location>
</feature>
<evidence type="ECO:0000256" key="1">
    <source>
        <dbReference type="SAM" id="MobiDB-lite"/>
    </source>
</evidence>
<proteinExistence type="predicted"/>
<feature type="chain" id="PRO_5046688473" evidence="2">
    <location>
        <begin position="21"/>
        <end position="209"/>
    </location>
</feature>
<feature type="region of interest" description="Disordered" evidence="1">
    <location>
        <begin position="24"/>
        <end position="44"/>
    </location>
</feature>
<evidence type="ECO:0000313" key="4">
    <source>
        <dbReference type="Proteomes" id="UP001501116"/>
    </source>
</evidence>
<comment type="caution">
    <text evidence="3">The sequence shown here is derived from an EMBL/GenBank/DDBJ whole genome shotgun (WGS) entry which is preliminary data.</text>
</comment>
<protein>
    <submittedName>
        <fullName evidence="3">DUF3558 domain-containing protein</fullName>
    </submittedName>
</protein>
<name>A0ABP5EBZ3_9PSEU</name>
<dbReference type="Proteomes" id="UP001501116">
    <property type="component" value="Unassembled WGS sequence"/>
</dbReference>
<dbReference type="InterPro" id="IPR024520">
    <property type="entry name" value="DUF3558"/>
</dbReference>
<gene>
    <name evidence="3" type="ORF">GCM10009754_88120</name>
</gene>
<dbReference type="Pfam" id="PF12079">
    <property type="entry name" value="DUF3558"/>
    <property type="match status" value="1"/>
</dbReference>
<dbReference type="EMBL" id="BAAANN010000098">
    <property type="protein sequence ID" value="GAA1995240.1"/>
    <property type="molecule type" value="Genomic_DNA"/>
</dbReference>
<evidence type="ECO:0000313" key="3">
    <source>
        <dbReference type="EMBL" id="GAA1995240.1"/>
    </source>
</evidence>
<reference evidence="4" key="1">
    <citation type="journal article" date="2019" name="Int. J. Syst. Evol. Microbiol.">
        <title>The Global Catalogue of Microorganisms (GCM) 10K type strain sequencing project: providing services to taxonomists for standard genome sequencing and annotation.</title>
        <authorList>
            <consortium name="The Broad Institute Genomics Platform"/>
            <consortium name="The Broad Institute Genome Sequencing Center for Infectious Disease"/>
            <person name="Wu L."/>
            <person name="Ma J."/>
        </authorList>
    </citation>
    <scope>NUCLEOTIDE SEQUENCE [LARGE SCALE GENOMIC DNA]</scope>
    <source>
        <strain evidence="4">JCM 14545</strain>
    </source>
</reference>
<keyword evidence="2" id="KW-0732">Signal</keyword>